<name>A0A0D7ANN5_9AGAR</name>
<dbReference type="Proteomes" id="UP000054144">
    <property type="component" value="Unassembled WGS sequence"/>
</dbReference>
<evidence type="ECO:0000313" key="1">
    <source>
        <dbReference type="EMBL" id="KIY53359.1"/>
    </source>
</evidence>
<keyword evidence="2" id="KW-1185">Reference proteome</keyword>
<evidence type="ECO:0000313" key="2">
    <source>
        <dbReference type="Proteomes" id="UP000054144"/>
    </source>
</evidence>
<gene>
    <name evidence="1" type="ORF">FISHEDRAFT_55227</name>
</gene>
<reference evidence="1 2" key="1">
    <citation type="journal article" date="2015" name="Fungal Genet. Biol.">
        <title>Evolution of novel wood decay mechanisms in Agaricales revealed by the genome sequences of Fistulina hepatica and Cylindrobasidium torrendii.</title>
        <authorList>
            <person name="Floudas D."/>
            <person name="Held B.W."/>
            <person name="Riley R."/>
            <person name="Nagy L.G."/>
            <person name="Koehler G."/>
            <person name="Ransdell A.S."/>
            <person name="Younus H."/>
            <person name="Chow J."/>
            <person name="Chiniquy J."/>
            <person name="Lipzen A."/>
            <person name="Tritt A."/>
            <person name="Sun H."/>
            <person name="Haridas S."/>
            <person name="LaButti K."/>
            <person name="Ohm R.A."/>
            <person name="Kues U."/>
            <person name="Blanchette R.A."/>
            <person name="Grigoriev I.V."/>
            <person name="Minto R.E."/>
            <person name="Hibbett D.S."/>
        </authorList>
    </citation>
    <scope>NUCLEOTIDE SEQUENCE [LARGE SCALE GENOMIC DNA]</scope>
    <source>
        <strain evidence="1 2">ATCC 64428</strain>
    </source>
</reference>
<dbReference type="AlphaFoldDB" id="A0A0D7ANN5"/>
<dbReference type="EMBL" id="KN881618">
    <property type="protein sequence ID" value="KIY53359.1"/>
    <property type="molecule type" value="Genomic_DNA"/>
</dbReference>
<proteinExistence type="predicted"/>
<protein>
    <submittedName>
        <fullName evidence="1">Uncharacterized protein</fullName>
    </submittedName>
</protein>
<organism evidence="1 2">
    <name type="scientific">Fistulina hepatica ATCC 64428</name>
    <dbReference type="NCBI Taxonomy" id="1128425"/>
    <lineage>
        <taxon>Eukaryota</taxon>
        <taxon>Fungi</taxon>
        <taxon>Dikarya</taxon>
        <taxon>Basidiomycota</taxon>
        <taxon>Agaricomycotina</taxon>
        <taxon>Agaricomycetes</taxon>
        <taxon>Agaricomycetidae</taxon>
        <taxon>Agaricales</taxon>
        <taxon>Fistulinaceae</taxon>
        <taxon>Fistulina</taxon>
    </lineage>
</organism>
<accession>A0A0D7ANN5</accession>
<sequence length="121" mass="13228">MSSLAFFLAPTGIPLLRADPLSPRVSRPSIGLICHLCEGRTSSMVVRARRSHAIIPLVHSWAFNDLAFFELPLPASSLRAYHSSRLSSGLFRADAQSLTSSQRAQTKGLHFGATWLVHESS</sequence>